<keyword evidence="5" id="KW-1185">Reference proteome</keyword>
<feature type="domain" description="DUF1980" evidence="3">
    <location>
        <begin position="126"/>
        <end position="246"/>
    </location>
</feature>
<dbReference type="InterPro" id="IPR048447">
    <property type="entry name" value="DUF1980_C"/>
</dbReference>
<dbReference type="Pfam" id="PF21537">
    <property type="entry name" value="DUF1980_C"/>
    <property type="match status" value="1"/>
</dbReference>
<evidence type="ECO:0000313" key="4">
    <source>
        <dbReference type="EMBL" id="QAA30289.1"/>
    </source>
</evidence>
<dbReference type="Pfam" id="PF09323">
    <property type="entry name" value="DUF1980"/>
    <property type="match status" value="1"/>
</dbReference>
<evidence type="ECO:0000259" key="3">
    <source>
        <dbReference type="Pfam" id="PF21537"/>
    </source>
</evidence>
<dbReference type="InterPro" id="IPR052955">
    <property type="entry name" value="UPF0703_membrane_permease"/>
</dbReference>
<dbReference type="EMBL" id="CP025746">
    <property type="protein sequence ID" value="QAA30289.1"/>
    <property type="molecule type" value="Genomic_DNA"/>
</dbReference>
<evidence type="ECO:0000259" key="2">
    <source>
        <dbReference type="Pfam" id="PF09323"/>
    </source>
</evidence>
<name>A0A3R5QQF9_9CLOT</name>
<proteinExistence type="predicted"/>
<gene>
    <name evidence="4" type="ORF">C1I91_00505</name>
</gene>
<dbReference type="OrthoDB" id="9770408at2"/>
<evidence type="ECO:0000313" key="5">
    <source>
        <dbReference type="Proteomes" id="UP000286268"/>
    </source>
</evidence>
<dbReference type="PANTHER" id="PTHR40047:SF1">
    <property type="entry name" value="UPF0703 PROTEIN YCGQ"/>
    <property type="match status" value="1"/>
</dbReference>
<reference evidence="4 5" key="1">
    <citation type="submission" date="2018-01" db="EMBL/GenBank/DDBJ databases">
        <title>Genome Sequencing and Assembly of Anaerobacter polyendosporus strain CT4.</title>
        <authorList>
            <person name="Tachaapaikoon C."/>
            <person name="Sutheeworapong S."/>
            <person name="Jenjaroenpun P."/>
            <person name="Wongsurawat T."/>
            <person name="Nookeaw I."/>
            <person name="Cheawchanlertfa P."/>
            <person name="Kosugi A."/>
            <person name="Cheevadhanarak S."/>
            <person name="Ratanakhanokchai K."/>
        </authorList>
    </citation>
    <scope>NUCLEOTIDE SEQUENCE [LARGE SCALE GENOMIC DNA]</scope>
    <source>
        <strain evidence="4 5">CT4</strain>
    </source>
</reference>
<accession>A0A3R5QQF9</accession>
<dbReference type="InterPro" id="IPR048493">
    <property type="entry name" value="DUF1980_N"/>
</dbReference>
<keyword evidence="1" id="KW-0812">Transmembrane</keyword>
<keyword evidence="1" id="KW-1133">Transmembrane helix</keyword>
<dbReference type="RefSeq" id="WP_128210740.1">
    <property type="nucleotide sequence ID" value="NZ_CP025746.1"/>
</dbReference>
<feature type="domain" description="DUF1980" evidence="2">
    <location>
        <begin position="12"/>
        <end position="64"/>
    </location>
</feature>
<dbReference type="NCBIfam" id="TIGR03943">
    <property type="entry name" value="TIGR03943 family putative permease subunit"/>
    <property type="match status" value="1"/>
</dbReference>
<keyword evidence="1" id="KW-0472">Membrane</keyword>
<feature type="transmembrane region" description="Helical" evidence="1">
    <location>
        <begin position="6"/>
        <end position="26"/>
    </location>
</feature>
<feature type="transmembrane region" description="Helical" evidence="1">
    <location>
        <begin position="42"/>
        <end position="62"/>
    </location>
</feature>
<protein>
    <submittedName>
        <fullName evidence="4">TIGR03943 family protein</fullName>
    </submittedName>
</protein>
<dbReference type="Proteomes" id="UP000286268">
    <property type="component" value="Chromosome"/>
</dbReference>
<dbReference type="KEGG" id="cmah:C1I91_00505"/>
<dbReference type="PANTHER" id="PTHR40047">
    <property type="entry name" value="UPF0703 PROTEIN YCGQ"/>
    <property type="match status" value="1"/>
</dbReference>
<evidence type="ECO:0000256" key="1">
    <source>
        <dbReference type="SAM" id="Phobius"/>
    </source>
</evidence>
<dbReference type="AlphaFoldDB" id="A0A3R5QQF9"/>
<sequence length="247" mass="28080">MKKFNFNELLWFLTLVLSSILLIYLLKTSSISNFVHPKMDKYLVFAIVALLVIAVIQFFKIFTVPDRGGVKKDYLIFLVAIFIIVLATNKDIGTEGISLKGIKLSTRSYWDATGDHHHHYDRIPGGTIELLGENYYCYLEDIEKNIDQYKGRQVITEGMVYKNQDMDKSDFIIARTVMSCCAADSQIIGIKVIDKAAYPKSGQWVEIRGTLGSAKVYEGNKLVEVPTIISDNLTVKPKPFNQYIYQN</sequence>
<organism evidence="4 5">
    <name type="scientific">Clostridium manihotivorum</name>
    <dbReference type="NCBI Taxonomy" id="2320868"/>
    <lineage>
        <taxon>Bacteria</taxon>
        <taxon>Bacillati</taxon>
        <taxon>Bacillota</taxon>
        <taxon>Clostridia</taxon>
        <taxon>Eubacteriales</taxon>
        <taxon>Clostridiaceae</taxon>
        <taxon>Clostridium</taxon>
    </lineage>
</organism>
<feature type="transmembrane region" description="Helical" evidence="1">
    <location>
        <begin position="74"/>
        <end position="93"/>
    </location>
</feature>
<dbReference type="InterPro" id="IPR015402">
    <property type="entry name" value="DUF1980"/>
</dbReference>